<evidence type="ECO:0000313" key="2">
    <source>
        <dbReference type="Proteomes" id="UP000051655"/>
    </source>
</evidence>
<comment type="caution">
    <text evidence="1">The sequence shown here is derived from an EMBL/GenBank/DDBJ whole genome shotgun (WGS) entry which is preliminary data.</text>
</comment>
<dbReference type="Proteomes" id="UP000051655">
    <property type="component" value="Unassembled WGS sequence"/>
</dbReference>
<sequence length="84" mass="9611">MAYSKDEVVAWVENLHLSTWGPTTVDWNDQIHRVHVTVADGGSEKVRKEIEKAVQSEIDNHTTNPDDAEDFLAHLYVTDYMPED</sequence>
<dbReference type="AlphaFoldDB" id="A0A0R2JE10"/>
<dbReference type="OrthoDB" id="2146251at2"/>
<reference evidence="1 2" key="1">
    <citation type="journal article" date="2015" name="Genome Announc.">
        <title>Expanding the biotechnology potential of lactobacilli through comparative genomics of 213 strains and associated genera.</title>
        <authorList>
            <person name="Sun Z."/>
            <person name="Harris H.M."/>
            <person name="McCann A."/>
            <person name="Guo C."/>
            <person name="Argimon S."/>
            <person name="Zhang W."/>
            <person name="Yang X."/>
            <person name="Jeffery I.B."/>
            <person name="Cooney J.C."/>
            <person name="Kagawa T.F."/>
            <person name="Liu W."/>
            <person name="Song Y."/>
            <person name="Salvetti E."/>
            <person name="Wrobel A."/>
            <person name="Rasinkangas P."/>
            <person name="Parkhill J."/>
            <person name="Rea M.C."/>
            <person name="O'Sullivan O."/>
            <person name="Ritari J."/>
            <person name="Douillard F.P."/>
            <person name="Paul Ross R."/>
            <person name="Yang R."/>
            <person name="Briner A.E."/>
            <person name="Felis G.E."/>
            <person name="de Vos W.M."/>
            <person name="Barrangou R."/>
            <person name="Klaenhammer T.R."/>
            <person name="Caufield P.W."/>
            <person name="Cui Y."/>
            <person name="Zhang H."/>
            <person name="O'Toole P.W."/>
        </authorList>
    </citation>
    <scope>NUCLEOTIDE SEQUENCE [LARGE SCALE GENOMIC DNA]</scope>
    <source>
        <strain evidence="1 2">DSM 20593</strain>
    </source>
</reference>
<organism evidence="1 2">
    <name type="scientific">Weissella kandleri</name>
    <dbReference type="NCBI Taxonomy" id="1616"/>
    <lineage>
        <taxon>Bacteria</taxon>
        <taxon>Bacillati</taxon>
        <taxon>Bacillota</taxon>
        <taxon>Bacilli</taxon>
        <taxon>Lactobacillales</taxon>
        <taxon>Lactobacillaceae</taxon>
        <taxon>Weissella</taxon>
    </lineage>
</organism>
<dbReference type="RefSeq" id="WP_057753307.1">
    <property type="nucleotide sequence ID" value="NZ_JQBP01000001.1"/>
</dbReference>
<protein>
    <submittedName>
        <fullName evidence="1">Uncharacterized protein</fullName>
    </submittedName>
</protein>
<keyword evidence="2" id="KW-1185">Reference proteome</keyword>
<evidence type="ECO:0000313" key="1">
    <source>
        <dbReference type="EMBL" id="KRN75608.1"/>
    </source>
</evidence>
<dbReference type="PATRIC" id="fig|1616.3.peg.93"/>
<proteinExistence type="predicted"/>
<dbReference type="EMBL" id="JQBP01000001">
    <property type="protein sequence ID" value="KRN75608.1"/>
    <property type="molecule type" value="Genomic_DNA"/>
</dbReference>
<name>A0A0R2JE10_9LACO</name>
<accession>A0A0R2JE10</accession>
<gene>
    <name evidence="1" type="ORF">IV73_GL000093</name>
</gene>